<keyword evidence="4 7" id="KW-0812">Transmembrane</keyword>
<feature type="transmembrane region" description="Helical" evidence="7">
    <location>
        <begin position="248"/>
        <end position="270"/>
    </location>
</feature>
<keyword evidence="6 7" id="KW-0472">Membrane</keyword>
<evidence type="ECO:0000256" key="6">
    <source>
        <dbReference type="ARBA" id="ARBA00023136"/>
    </source>
</evidence>
<gene>
    <name evidence="9" type="ORF">QUW28_06780</name>
</gene>
<feature type="transmembrane region" description="Helical" evidence="7">
    <location>
        <begin position="6"/>
        <end position="28"/>
    </location>
</feature>
<evidence type="ECO:0000259" key="8">
    <source>
        <dbReference type="Pfam" id="PF00884"/>
    </source>
</evidence>
<evidence type="ECO:0000313" key="10">
    <source>
        <dbReference type="Proteomes" id="UP001529421"/>
    </source>
</evidence>
<comment type="caution">
    <text evidence="9">The sequence shown here is derived from an EMBL/GenBank/DDBJ whole genome shotgun (WGS) entry which is preliminary data.</text>
</comment>
<name>A0ABT7V9L7_9ACTN</name>
<dbReference type="PANTHER" id="PTHR47371">
    <property type="entry name" value="LIPOTEICHOIC ACID SYNTHASE"/>
    <property type="match status" value="1"/>
</dbReference>
<feature type="transmembrane region" description="Helical" evidence="7">
    <location>
        <begin position="40"/>
        <end position="64"/>
    </location>
</feature>
<dbReference type="EMBL" id="JAUDDZ010000008">
    <property type="protein sequence ID" value="MDM8275199.1"/>
    <property type="molecule type" value="Genomic_DNA"/>
</dbReference>
<dbReference type="CDD" id="cd16015">
    <property type="entry name" value="LTA_synthase"/>
    <property type="match status" value="1"/>
</dbReference>
<sequence length="712" mass="77053">MNAAPATFAAIPFVALAALVALVAAVAVRSKLTGRGIVPGMFLWPLPFAALLAFLGAWCSMGLVSIEVTAADFAAYAVVVAGCGAATLLRRRVFVRIDELAGVASHLLRAGRDVVLLALAAALSVAALEGSWNDTAAQIPVLFACFAVVVVFIAMLALYFIGQRTGILPTIAVVACLAFGIGQHFVLLFKSAAILPSDLLALGTAAAVSANYTYELTLRIVHALALAAVAIAALSFIHPGFSRDRRVLAANVAGNLCAGALVAALSLGSFNSVDLEEALDFTYDVWMPQLTYAQKGVIPCFLAVLQDLPIEMPEGYDPDDAARTQQSYAEQYDAAQELNPARLEAEAQFDAMKPAVVVIMNESFSDLSVYEGLQAADYTGPTFYNSLADTLQRGTLMSSVVGGGTCNTEFEFLTGNSMAFVGTGKYPYQLYEFSQVDNLARQFGELGYETCAIHPQPGSNWNRDLVYDQMGFDQFLTLDDFPEAEWYHYGPTDRTCYDRILEMLREDPDPQFIFNVTMQNHGGYDAGSVPAEDLPNIYPEGITDAGVLNMLNTYLACVQASDRDLEYFVNELRNIGRPVVLVFFGDHQPNGAQDLNDAFYPGEDEFTHSWREFMTTYFVWANYDVAGNDQVSAWDELGANALGAQMMHLIGAPLSEQQKATLTARSSVTSINALGYRGADGMAQALDADSFYKGTVEDLADMQYLNFAEKVQ</sequence>
<feature type="transmembrane region" description="Helical" evidence="7">
    <location>
        <begin position="168"/>
        <end position="189"/>
    </location>
</feature>
<dbReference type="Pfam" id="PF00884">
    <property type="entry name" value="Sulfatase"/>
    <property type="match status" value="1"/>
</dbReference>
<feature type="transmembrane region" description="Helical" evidence="7">
    <location>
        <begin position="110"/>
        <end position="128"/>
    </location>
</feature>
<proteinExistence type="predicted"/>
<keyword evidence="3" id="KW-1003">Cell membrane</keyword>
<evidence type="ECO:0000256" key="1">
    <source>
        <dbReference type="ARBA" id="ARBA00004651"/>
    </source>
</evidence>
<dbReference type="Gene3D" id="3.40.720.10">
    <property type="entry name" value="Alkaline Phosphatase, subunit A"/>
    <property type="match status" value="1"/>
</dbReference>
<feature type="domain" description="Sulfatase N-terminal" evidence="8">
    <location>
        <begin position="354"/>
        <end position="627"/>
    </location>
</feature>
<dbReference type="Proteomes" id="UP001529421">
    <property type="component" value="Unassembled WGS sequence"/>
</dbReference>
<comment type="pathway">
    <text evidence="2">Cell wall biogenesis; lipoteichoic acid biosynthesis.</text>
</comment>
<evidence type="ECO:0000256" key="4">
    <source>
        <dbReference type="ARBA" id="ARBA00022692"/>
    </source>
</evidence>
<evidence type="ECO:0000256" key="2">
    <source>
        <dbReference type="ARBA" id="ARBA00004936"/>
    </source>
</evidence>
<dbReference type="SUPFAM" id="SSF53649">
    <property type="entry name" value="Alkaline phosphatase-like"/>
    <property type="match status" value="1"/>
</dbReference>
<feature type="transmembrane region" description="Helical" evidence="7">
    <location>
        <begin position="220"/>
        <end position="241"/>
    </location>
</feature>
<dbReference type="PANTHER" id="PTHR47371:SF3">
    <property type="entry name" value="PHOSPHOGLYCEROL TRANSFERASE I"/>
    <property type="match status" value="1"/>
</dbReference>
<feature type="transmembrane region" description="Helical" evidence="7">
    <location>
        <begin position="140"/>
        <end position="161"/>
    </location>
</feature>
<evidence type="ECO:0000256" key="3">
    <source>
        <dbReference type="ARBA" id="ARBA00022475"/>
    </source>
</evidence>
<evidence type="ECO:0000256" key="5">
    <source>
        <dbReference type="ARBA" id="ARBA00022989"/>
    </source>
</evidence>
<feature type="transmembrane region" description="Helical" evidence="7">
    <location>
        <begin position="70"/>
        <end position="89"/>
    </location>
</feature>
<protein>
    <submittedName>
        <fullName evidence="9">LTA synthase family protein</fullName>
    </submittedName>
</protein>
<dbReference type="RefSeq" id="WP_289545234.1">
    <property type="nucleotide sequence ID" value="NZ_JAUDDZ010000008.1"/>
</dbReference>
<dbReference type="InterPro" id="IPR017850">
    <property type="entry name" value="Alkaline_phosphatase_core_sf"/>
</dbReference>
<evidence type="ECO:0000313" key="9">
    <source>
        <dbReference type="EMBL" id="MDM8275199.1"/>
    </source>
</evidence>
<dbReference type="InterPro" id="IPR050448">
    <property type="entry name" value="OpgB/LTA_synthase_biosynth"/>
</dbReference>
<evidence type="ECO:0000256" key="7">
    <source>
        <dbReference type="SAM" id="Phobius"/>
    </source>
</evidence>
<keyword evidence="5 7" id="KW-1133">Transmembrane helix</keyword>
<dbReference type="InterPro" id="IPR000917">
    <property type="entry name" value="Sulfatase_N"/>
</dbReference>
<comment type="subcellular location">
    <subcellularLocation>
        <location evidence="1">Cell membrane</location>
        <topology evidence="1">Multi-pass membrane protein</topology>
    </subcellularLocation>
</comment>
<accession>A0ABT7V9L7</accession>
<keyword evidence="10" id="KW-1185">Reference proteome</keyword>
<reference evidence="10" key="1">
    <citation type="submission" date="2023-06" db="EMBL/GenBank/DDBJ databases">
        <title>Identification and characterization of horizontal gene transfer across gut microbiota members of farm animals based on homology search.</title>
        <authorList>
            <person name="Zeman M."/>
            <person name="Kubasova T."/>
            <person name="Jahodarova E."/>
            <person name="Nykrynova M."/>
            <person name="Rychlik I."/>
        </authorList>
    </citation>
    <scope>NUCLEOTIDE SEQUENCE [LARGE SCALE GENOMIC DNA]</scope>
    <source>
        <strain evidence="10">154_Feed</strain>
    </source>
</reference>
<organism evidence="9 10">
    <name type="scientific">Enorma phocaeensis</name>
    <dbReference type="NCBI Taxonomy" id="1871019"/>
    <lineage>
        <taxon>Bacteria</taxon>
        <taxon>Bacillati</taxon>
        <taxon>Actinomycetota</taxon>
        <taxon>Coriobacteriia</taxon>
        <taxon>Coriobacteriales</taxon>
        <taxon>Coriobacteriaceae</taxon>
        <taxon>Enorma</taxon>
    </lineage>
</organism>